<evidence type="ECO:0000259" key="1">
    <source>
        <dbReference type="Pfam" id="PF24722"/>
    </source>
</evidence>
<keyword evidence="3" id="KW-1185">Reference proteome</keyword>
<evidence type="ECO:0000313" key="2">
    <source>
        <dbReference type="EMBL" id="MFD1630127.1"/>
    </source>
</evidence>
<feature type="domain" description="DUF7674" evidence="1">
    <location>
        <begin position="16"/>
        <end position="120"/>
    </location>
</feature>
<evidence type="ECO:0000313" key="3">
    <source>
        <dbReference type="Proteomes" id="UP001597118"/>
    </source>
</evidence>
<comment type="caution">
    <text evidence="2">The sequence shown here is derived from an EMBL/GenBank/DDBJ whole genome shotgun (WGS) entry which is preliminary data.</text>
</comment>
<proteinExistence type="predicted"/>
<protein>
    <recommendedName>
        <fullName evidence="1">DUF7674 domain-containing protein</fullName>
    </recommendedName>
</protein>
<dbReference type="RefSeq" id="WP_379662504.1">
    <property type="nucleotide sequence ID" value="NZ_JBHUDG010000015.1"/>
</dbReference>
<dbReference type="InterPro" id="IPR056091">
    <property type="entry name" value="DUF7674"/>
</dbReference>
<gene>
    <name evidence="2" type="ORF">ACFSAH_09570</name>
</gene>
<reference evidence="3" key="1">
    <citation type="journal article" date="2019" name="Int. J. Syst. Evol. Microbiol.">
        <title>The Global Catalogue of Microorganisms (GCM) 10K type strain sequencing project: providing services to taxonomists for standard genome sequencing and annotation.</title>
        <authorList>
            <consortium name="The Broad Institute Genomics Platform"/>
            <consortium name="The Broad Institute Genome Sequencing Center for Infectious Disease"/>
            <person name="Wu L."/>
            <person name="Ma J."/>
        </authorList>
    </citation>
    <scope>NUCLEOTIDE SEQUENCE [LARGE SCALE GENOMIC DNA]</scope>
    <source>
        <strain evidence="3">CCUG 53762</strain>
    </source>
</reference>
<dbReference type="Pfam" id="PF24722">
    <property type="entry name" value="DUF7674"/>
    <property type="match status" value="1"/>
</dbReference>
<accession>A0ABW4IDV7</accession>
<dbReference type="Proteomes" id="UP001597118">
    <property type="component" value="Unassembled WGS sequence"/>
</dbReference>
<organism evidence="2 3">
    <name type="scientific">Pseudopedobacter beijingensis</name>
    <dbReference type="NCBI Taxonomy" id="1207056"/>
    <lineage>
        <taxon>Bacteria</taxon>
        <taxon>Pseudomonadati</taxon>
        <taxon>Bacteroidota</taxon>
        <taxon>Sphingobacteriia</taxon>
        <taxon>Sphingobacteriales</taxon>
        <taxon>Sphingobacteriaceae</taxon>
        <taxon>Pseudopedobacter</taxon>
    </lineage>
</organism>
<sequence>MNPKRKINEERAAMYIAVHHKEISEEIQQLSSHKNFAGIIQAVINQIRGLLEKGEFVRIVRHIRYIAWIYQRGNEYIRYIIENLFVRSFEGIRRRCSTKQWLQLYAKIPNPFKVIYLTQNNFIQTVKR</sequence>
<name>A0ABW4IDV7_9SPHI</name>
<dbReference type="EMBL" id="JBHUDG010000015">
    <property type="protein sequence ID" value="MFD1630127.1"/>
    <property type="molecule type" value="Genomic_DNA"/>
</dbReference>